<gene>
    <name evidence="1" type="ORF">ARMGADRAFT_450305</name>
</gene>
<dbReference type="OMA" id="VLIEYCR"/>
<name>A0A2H3DHC8_ARMGA</name>
<keyword evidence="2" id="KW-1185">Reference proteome</keyword>
<dbReference type="InParanoid" id="A0A2H3DHC8"/>
<proteinExistence type="predicted"/>
<sequence length="196" mass="22379">MACASQRYFQDLINSISEDSDSDSDSGLDLDTRTFTDKDSMCFSPDAGTFCTGLCKISGEPPKGANVVCISSCKDSQSTWEIEGKGYSMTNVRDLRYIFRRGLSTDISIQVLIEYCRRQHHHPTLEKLMLHVIQETRKTITNNYSRRQSYAKKMKAWYKKNGSIPISDIPIITSYLGQDMKQDPQVRLTSRVTFLY</sequence>
<dbReference type="AlphaFoldDB" id="A0A2H3DHC8"/>
<organism evidence="1 2">
    <name type="scientific">Armillaria gallica</name>
    <name type="common">Bulbous honey fungus</name>
    <name type="synonym">Armillaria bulbosa</name>
    <dbReference type="NCBI Taxonomy" id="47427"/>
    <lineage>
        <taxon>Eukaryota</taxon>
        <taxon>Fungi</taxon>
        <taxon>Dikarya</taxon>
        <taxon>Basidiomycota</taxon>
        <taxon>Agaricomycotina</taxon>
        <taxon>Agaricomycetes</taxon>
        <taxon>Agaricomycetidae</taxon>
        <taxon>Agaricales</taxon>
        <taxon>Marasmiineae</taxon>
        <taxon>Physalacriaceae</taxon>
        <taxon>Armillaria</taxon>
    </lineage>
</organism>
<evidence type="ECO:0000313" key="1">
    <source>
        <dbReference type="EMBL" id="PBK87663.1"/>
    </source>
</evidence>
<dbReference type="EMBL" id="KZ293677">
    <property type="protein sequence ID" value="PBK87663.1"/>
    <property type="molecule type" value="Genomic_DNA"/>
</dbReference>
<protein>
    <submittedName>
        <fullName evidence="1">Uncharacterized protein</fullName>
    </submittedName>
</protein>
<dbReference type="OrthoDB" id="3223806at2759"/>
<reference evidence="2" key="1">
    <citation type="journal article" date="2017" name="Nat. Ecol. Evol.">
        <title>Genome expansion and lineage-specific genetic innovations in the forest pathogenic fungi Armillaria.</title>
        <authorList>
            <person name="Sipos G."/>
            <person name="Prasanna A.N."/>
            <person name="Walter M.C."/>
            <person name="O'Connor E."/>
            <person name="Balint B."/>
            <person name="Krizsan K."/>
            <person name="Kiss B."/>
            <person name="Hess J."/>
            <person name="Varga T."/>
            <person name="Slot J."/>
            <person name="Riley R."/>
            <person name="Boka B."/>
            <person name="Rigling D."/>
            <person name="Barry K."/>
            <person name="Lee J."/>
            <person name="Mihaltcheva S."/>
            <person name="LaButti K."/>
            <person name="Lipzen A."/>
            <person name="Waldron R."/>
            <person name="Moloney N.M."/>
            <person name="Sperisen C."/>
            <person name="Kredics L."/>
            <person name="Vagvoelgyi C."/>
            <person name="Patrignani A."/>
            <person name="Fitzpatrick D."/>
            <person name="Nagy I."/>
            <person name="Doyle S."/>
            <person name="Anderson J.B."/>
            <person name="Grigoriev I.V."/>
            <person name="Gueldener U."/>
            <person name="Muensterkoetter M."/>
            <person name="Nagy L.G."/>
        </authorList>
    </citation>
    <scope>NUCLEOTIDE SEQUENCE [LARGE SCALE GENOMIC DNA]</scope>
    <source>
        <strain evidence="2">Ar21-2</strain>
    </source>
</reference>
<evidence type="ECO:0000313" key="2">
    <source>
        <dbReference type="Proteomes" id="UP000217790"/>
    </source>
</evidence>
<dbReference type="Proteomes" id="UP000217790">
    <property type="component" value="Unassembled WGS sequence"/>
</dbReference>
<accession>A0A2H3DHC8</accession>